<keyword evidence="7" id="KW-1185">Reference proteome</keyword>
<dbReference type="InterPro" id="IPR006140">
    <property type="entry name" value="D-isomer_DH_NAD-bd"/>
</dbReference>
<keyword evidence="2 3" id="KW-0560">Oxidoreductase</keyword>
<dbReference type="Proteomes" id="UP000294614">
    <property type="component" value="Unassembled WGS sequence"/>
</dbReference>
<dbReference type="AlphaFoldDB" id="A0A4R1K6F2"/>
<dbReference type="InterPro" id="IPR050223">
    <property type="entry name" value="D-isomer_2-hydroxyacid_DH"/>
</dbReference>
<accession>A0A4R1K6F2</accession>
<sequence length="314" mass="34360">MKILVTAKLPYDVLKHLEGHEVDYNNTDDPLTPAELAERAKDADAVISMLSDKITADFMKGCPNLKVVANYAVGYNNIDVAAAKELGITVCNTPDVLTQATAELGFSLMMAAGRRIVESDKFTRDRKFRGWKSDMMLGVDFYGKTIGIFGFGRIGQAVARMAAGFNMKILYHSRSKKYSAEMAMNASFVDFEKLLRKSDFIIITAPANEGTKHKFTMDAFKQMKPTSVLVNIGRGEIVKESDLADALEQKLIFAAGLDVYEFEPVIEERLFALDNVVLAPHIGSGTTDTRAAMGALCCDSVLSVFAGKTPNNAL</sequence>
<gene>
    <name evidence="6" type="ORF">C8D98_1972</name>
</gene>
<dbReference type="RefSeq" id="WP_132873964.1">
    <property type="nucleotide sequence ID" value="NZ_SMGG01000005.1"/>
</dbReference>
<dbReference type="GO" id="GO:0030267">
    <property type="term" value="F:glyoxylate reductase (NADPH) activity"/>
    <property type="evidence" value="ECO:0007669"/>
    <property type="project" value="TreeGrafter"/>
</dbReference>
<evidence type="ECO:0000313" key="6">
    <source>
        <dbReference type="EMBL" id="TCK59805.1"/>
    </source>
</evidence>
<dbReference type="GO" id="GO:0005829">
    <property type="term" value="C:cytosol"/>
    <property type="evidence" value="ECO:0007669"/>
    <property type="project" value="TreeGrafter"/>
</dbReference>
<comment type="caution">
    <text evidence="6">The sequence shown here is derived from an EMBL/GenBank/DDBJ whole genome shotgun (WGS) entry which is preliminary data.</text>
</comment>
<dbReference type="InterPro" id="IPR006139">
    <property type="entry name" value="D-isomer_2_OHA_DH_cat_dom"/>
</dbReference>
<dbReference type="Pfam" id="PF02826">
    <property type="entry name" value="2-Hacid_dh_C"/>
    <property type="match status" value="1"/>
</dbReference>
<dbReference type="InterPro" id="IPR029752">
    <property type="entry name" value="D-isomer_DH_CS1"/>
</dbReference>
<feature type="domain" description="D-isomer specific 2-hydroxyacid dehydrogenase catalytic" evidence="4">
    <location>
        <begin position="4"/>
        <end position="313"/>
    </location>
</feature>
<dbReference type="InterPro" id="IPR036291">
    <property type="entry name" value="NAD(P)-bd_dom_sf"/>
</dbReference>
<dbReference type="SUPFAM" id="SSF52283">
    <property type="entry name" value="Formate/glycerate dehydrogenase catalytic domain-like"/>
    <property type="match status" value="1"/>
</dbReference>
<dbReference type="FunFam" id="3.40.50.720:FF:000462">
    <property type="entry name" value="Glyoxylate reductase (NADP+)"/>
    <property type="match status" value="1"/>
</dbReference>
<dbReference type="OrthoDB" id="9805416at2"/>
<comment type="similarity">
    <text evidence="1 3">Belongs to the D-isomer specific 2-hydroxyacid dehydrogenase family.</text>
</comment>
<evidence type="ECO:0000259" key="5">
    <source>
        <dbReference type="Pfam" id="PF02826"/>
    </source>
</evidence>
<feature type="domain" description="D-isomer specific 2-hydroxyacid dehydrogenase NAD-binding" evidence="5">
    <location>
        <begin position="106"/>
        <end position="283"/>
    </location>
</feature>
<dbReference type="EMBL" id="SMGG01000005">
    <property type="protein sequence ID" value="TCK59805.1"/>
    <property type="molecule type" value="Genomic_DNA"/>
</dbReference>
<proteinExistence type="inferred from homology"/>
<dbReference type="GO" id="GO:0051287">
    <property type="term" value="F:NAD binding"/>
    <property type="evidence" value="ECO:0007669"/>
    <property type="project" value="InterPro"/>
</dbReference>
<dbReference type="PANTHER" id="PTHR10996:SF283">
    <property type="entry name" value="GLYOXYLATE_HYDROXYPYRUVATE REDUCTASE B"/>
    <property type="match status" value="1"/>
</dbReference>
<dbReference type="GO" id="GO:0016618">
    <property type="term" value="F:hydroxypyruvate reductase [NAD(P)H] activity"/>
    <property type="evidence" value="ECO:0007669"/>
    <property type="project" value="TreeGrafter"/>
</dbReference>
<dbReference type="PANTHER" id="PTHR10996">
    <property type="entry name" value="2-HYDROXYACID DEHYDROGENASE-RELATED"/>
    <property type="match status" value="1"/>
</dbReference>
<organism evidence="6 7">
    <name type="scientific">Seleniivibrio woodruffii</name>
    <dbReference type="NCBI Taxonomy" id="1078050"/>
    <lineage>
        <taxon>Bacteria</taxon>
        <taxon>Pseudomonadati</taxon>
        <taxon>Deferribacterota</taxon>
        <taxon>Deferribacteres</taxon>
        <taxon>Deferribacterales</taxon>
        <taxon>Geovibrionaceae</taxon>
        <taxon>Seleniivibrio</taxon>
    </lineage>
</organism>
<dbReference type="CDD" id="cd05301">
    <property type="entry name" value="GDH"/>
    <property type="match status" value="1"/>
</dbReference>
<dbReference type="Gene3D" id="3.40.50.720">
    <property type="entry name" value="NAD(P)-binding Rossmann-like Domain"/>
    <property type="match status" value="2"/>
</dbReference>
<evidence type="ECO:0000256" key="3">
    <source>
        <dbReference type="RuleBase" id="RU003719"/>
    </source>
</evidence>
<dbReference type="Pfam" id="PF00389">
    <property type="entry name" value="2-Hacid_dh"/>
    <property type="match status" value="1"/>
</dbReference>
<dbReference type="PROSITE" id="PS00065">
    <property type="entry name" value="D_2_HYDROXYACID_DH_1"/>
    <property type="match status" value="1"/>
</dbReference>
<protein>
    <submittedName>
        <fullName evidence="6">Lactate dehydrogenase-like 2-hydroxyacid dehydrogenase</fullName>
    </submittedName>
</protein>
<evidence type="ECO:0000259" key="4">
    <source>
        <dbReference type="Pfam" id="PF00389"/>
    </source>
</evidence>
<evidence type="ECO:0000313" key="7">
    <source>
        <dbReference type="Proteomes" id="UP000294614"/>
    </source>
</evidence>
<name>A0A4R1K6F2_9BACT</name>
<dbReference type="SUPFAM" id="SSF51735">
    <property type="entry name" value="NAD(P)-binding Rossmann-fold domains"/>
    <property type="match status" value="1"/>
</dbReference>
<evidence type="ECO:0000256" key="1">
    <source>
        <dbReference type="ARBA" id="ARBA00005854"/>
    </source>
</evidence>
<evidence type="ECO:0000256" key="2">
    <source>
        <dbReference type="ARBA" id="ARBA00023002"/>
    </source>
</evidence>
<reference evidence="6 7" key="1">
    <citation type="submission" date="2019-03" db="EMBL/GenBank/DDBJ databases">
        <title>Genomic Encyclopedia of Type Strains, Phase IV (KMG-IV): sequencing the most valuable type-strain genomes for metagenomic binning, comparative biology and taxonomic classification.</title>
        <authorList>
            <person name="Goeker M."/>
        </authorList>
    </citation>
    <scope>NUCLEOTIDE SEQUENCE [LARGE SCALE GENOMIC DNA]</scope>
    <source>
        <strain evidence="6 7">DSM 24984</strain>
    </source>
</reference>